<evidence type="ECO:0000313" key="3">
    <source>
        <dbReference type="Proteomes" id="UP000485058"/>
    </source>
</evidence>
<dbReference type="EMBL" id="BLLF01000575">
    <property type="protein sequence ID" value="GFH13098.1"/>
    <property type="molecule type" value="Genomic_DNA"/>
</dbReference>
<feature type="non-terminal residue" evidence="2">
    <location>
        <position position="1"/>
    </location>
</feature>
<proteinExistence type="predicted"/>
<organism evidence="2 3">
    <name type="scientific">Haematococcus lacustris</name>
    <name type="common">Green alga</name>
    <name type="synonym">Haematococcus pluvialis</name>
    <dbReference type="NCBI Taxonomy" id="44745"/>
    <lineage>
        <taxon>Eukaryota</taxon>
        <taxon>Viridiplantae</taxon>
        <taxon>Chlorophyta</taxon>
        <taxon>core chlorophytes</taxon>
        <taxon>Chlorophyceae</taxon>
        <taxon>CS clade</taxon>
        <taxon>Chlamydomonadales</taxon>
        <taxon>Haematococcaceae</taxon>
        <taxon>Haematococcus</taxon>
    </lineage>
</organism>
<keyword evidence="3" id="KW-1185">Reference proteome</keyword>
<evidence type="ECO:0000313" key="2">
    <source>
        <dbReference type="EMBL" id="GFH13098.1"/>
    </source>
</evidence>
<gene>
    <name evidence="2" type="ORF">HaLaN_08910</name>
</gene>
<feature type="region of interest" description="Disordered" evidence="1">
    <location>
        <begin position="1"/>
        <end position="27"/>
    </location>
</feature>
<accession>A0A699Z0G2</accession>
<feature type="region of interest" description="Disordered" evidence="1">
    <location>
        <begin position="68"/>
        <end position="102"/>
    </location>
</feature>
<name>A0A699Z0G2_HAELA</name>
<evidence type="ECO:0000256" key="1">
    <source>
        <dbReference type="SAM" id="MobiDB-lite"/>
    </source>
</evidence>
<reference evidence="2 3" key="1">
    <citation type="submission" date="2020-02" db="EMBL/GenBank/DDBJ databases">
        <title>Draft genome sequence of Haematococcus lacustris strain NIES-144.</title>
        <authorList>
            <person name="Morimoto D."/>
            <person name="Nakagawa S."/>
            <person name="Yoshida T."/>
            <person name="Sawayama S."/>
        </authorList>
    </citation>
    <scope>NUCLEOTIDE SEQUENCE [LARGE SCALE GENOMIC DNA]</scope>
    <source>
        <strain evidence="2 3">NIES-144</strain>
    </source>
</reference>
<feature type="non-terminal residue" evidence="2">
    <location>
        <position position="178"/>
    </location>
</feature>
<sequence>MEAHTPDRLSIGALDPQPDTPPSASSILEHALDELRRCKSTTLRLASHTPKTSESLLATLAYVDTELSSTSQASHVSEDDEEDSSYLKPLSPMQPVGHGGWTGPSMLSRTTGLGLAAKAAAASPGPRFAFLKNIPRATGCYAAELDLPGGPGAARSAGQVGNPLMTFLVTDDNSRSGA</sequence>
<comment type="caution">
    <text evidence="2">The sequence shown here is derived from an EMBL/GenBank/DDBJ whole genome shotgun (WGS) entry which is preliminary data.</text>
</comment>
<dbReference type="Proteomes" id="UP000485058">
    <property type="component" value="Unassembled WGS sequence"/>
</dbReference>
<dbReference type="AlphaFoldDB" id="A0A699Z0G2"/>
<protein>
    <submittedName>
        <fullName evidence="2">Uncharacterized protein</fullName>
    </submittedName>
</protein>